<dbReference type="EMBL" id="FNUK01000011">
    <property type="protein sequence ID" value="SEF79246.1"/>
    <property type="molecule type" value="Genomic_DNA"/>
</dbReference>
<dbReference type="InterPro" id="IPR029039">
    <property type="entry name" value="Flavoprotein-like_sf"/>
</dbReference>
<keyword evidence="5" id="KW-1185">Reference proteome</keyword>
<protein>
    <submittedName>
        <fullName evidence="4">Multimeric flavodoxin WrbA</fullName>
    </submittedName>
</protein>
<dbReference type="Pfam" id="PF03358">
    <property type="entry name" value="FMN_red"/>
    <property type="match status" value="1"/>
</dbReference>
<dbReference type="RefSeq" id="WP_103896007.1">
    <property type="nucleotide sequence ID" value="NZ_FNUK01000011.1"/>
</dbReference>
<evidence type="ECO:0000259" key="3">
    <source>
        <dbReference type="Pfam" id="PF03358"/>
    </source>
</evidence>
<gene>
    <name evidence="4" type="ORF">SAMN05660865_01031</name>
</gene>
<reference evidence="5" key="1">
    <citation type="submission" date="2016-10" db="EMBL/GenBank/DDBJ databases">
        <authorList>
            <person name="Varghese N."/>
            <person name="Submissions S."/>
        </authorList>
    </citation>
    <scope>NUCLEOTIDE SEQUENCE [LARGE SCALE GENOMIC DNA]</scope>
    <source>
        <strain evidence="5">DSM 5463</strain>
    </source>
</reference>
<name>A0A1H5UW65_9CLOT</name>
<dbReference type="Proteomes" id="UP000242850">
    <property type="component" value="Unassembled WGS sequence"/>
</dbReference>
<dbReference type="OrthoDB" id="9790975at2"/>
<dbReference type="PANTHER" id="PTHR43278">
    <property type="entry name" value="NAD(P)H-DEPENDENT FMN-CONTAINING OXIDOREDUCTASE YWQN-RELATED"/>
    <property type="match status" value="1"/>
</dbReference>
<evidence type="ECO:0000313" key="5">
    <source>
        <dbReference type="Proteomes" id="UP000242850"/>
    </source>
</evidence>
<sequence>MKVIAFNGSPRKEGNTYNAIKIVAGELEKDGIEVEIVHVGDKIIRGCMACGMCYKNKNERCIVDDEVNEWIQRIKNADGIILGSPVHYSGIAATMKAFLDRAFYVASANGGLFRHKVGASIVVVRRSGGVTAFQQLNNYLLYSEMLIPTTNYWNVIHGAKPGEVYQDEEGVQIMRVLGKNMAWLLKLKKNGEGVVLEPEKEKKIFTNFIR</sequence>
<dbReference type="InterPro" id="IPR005025">
    <property type="entry name" value="FMN_Rdtase-like_dom"/>
</dbReference>
<dbReference type="GO" id="GO:0016491">
    <property type="term" value="F:oxidoreductase activity"/>
    <property type="evidence" value="ECO:0007669"/>
    <property type="project" value="InterPro"/>
</dbReference>
<keyword evidence="1" id="KW-0285">Flavoprotein</keyword>
<organism evidence="4 5">
    <name type="scientific">Caloramator fervidus</name>
    <dbReference type="NCBI Taxonomy" id="29344"/>
    <lineage>
        <taxon>Bacteria</taxon>
        <taxon>Bacillati</taxon>
        <taxon>Bacillota</taxon>
        <taxon>Clostridia</taxon>
        <taxon>Eubacteriales</taxon>
        <taxon>Clostridiaceae</taxon>
        <taxon>Caloramator</taxon>
    </lineage>
</organism>
<dbReference type="InterPro" id="IPR051796">
    <property type="entry name" value="ISF_SsuE-like"/>
</dbReference>
<dbReference type="PANTHER" id="PTHR43278:SF4">
    <property type="entry name" value="NAD(P)H-DEPENDENT FMN-CONTAINING OXIDOREDUCTASE YWQN-RELATED"/>
    <property type="match status" value="1"/>
</dbReference>
<evidence type="ECO:0000313" key="4">
    <source>
        <dbReference type="EMBL" id="SEF79246.1"/>
    </source>
</evidence>
<dbReference type="Gene3D" id="3.40.50.360">
    <property type="match status" value="1"/>
</dbReference>
<dbReference type="AlphaFoldDB" id="A0A1H5UW65"/>
<feature type="domain" description="NADPH-dependent FMN reductase-like" evidence="3">
    <location>
        <begin position="1"/>
        <end position="157"/>
    </location>
</feature>
<dbReference type="SUPFAM" id="SSF52218">
    <property type="entry name" value="Flavoproteins"/>
    <property type="match status" value="1"/>
</dbReference>
<evidence type="ECO:0000256" key="2">
    <source>
        <dbReference type="ARBA" id="ARBA00022643"/>
    </source>
</evidence>
<accession>A0A1H5UW65</accession>
<keyword evidence="2" id="KW-0288">FMN</keyword>
<evidence type="ECO:0000256" key="1">
    <source>
        <dbReference type="ARBA" id="ARBA00022630"/>
    </source>
</evidence>
<proteinExistence type="predicted"/>